<dbReference type="GO" id="GO:0000156">
    <property type="term" value="F:phosphorelay response regulator activity"/>
    <property type="evidence" value="ECO:0007669"/>
    <property type="project" value="TreeGrafter"/>
</dbReference>
<reference evidence="8 9" key="1">
    <citation type="journal article" date="2015" name="J. Biotechnol.">
        <title>Complete genome sequence of Paenibacillus beijingensis 7188(T) (=DSM 24997(T)), a novel rhizobacterium from jujube garden soil.</title>
        <authorList>
            <person name="Kwak Y."/>
            <person name="Shin J.H."/>
        </authorList>
    </citation>
    <scope>NUCLEOTIDE SEQUENCE [LARGE SCALE GENOMIC DNA]</scope>
    <source>
        <strain evidence="8 9">DSM 24997</strain>
    </source>
</reference>
<dbReference type="SMART" id="SM00862">
    <property type="entry name" value="Trans_reg_C"/>
    <property type="match status" value="1"/>
</dbReference>
<reference evidence="9" key="2">
    <citation type="submission" date="2015-03" db="EMBL/GenBank/DDBJ databases">
        <title>Genome sequence of Paenibacillus beijingensis strain DSM 24997T.</title>
        <authorList>
            <person name="Kwak Y."/>
            <person name="Shin J.-H."/>
        </authorList>
    </citation>
    <scope>NUCLEOTIDE SEQUENCE [LARGE SCALE GENOMIC DNA]</scope>
    <source>
        <strain evidence="9">DSM 24997</strain>
    </source>
</reference>
<evidence type="ECO:0000256" key="4">
    <source>
        <dbReference type="ARBA" id="ARBA00023125"/>
    </source>
</evidence>
<feature type="domain" description="OmpR/PhoB-type" evidence="7">
    <location>
        <begin position="1"/>
        <end position="92"/>
    </location>
</feature>
<keyword evidence="3" id="KW-0805">Transcription regulation</keyword>
<dbReference type="PROSITE" id="PS51755">
    <property type="entry name" value="OMPR_PHOB"/>
    <property type="match status" value="1"/>
</dbReference>
<feature type="DNA-binding region" description="OmpR/PhoB-type" evidence="6">
    <location>
        <begin position="1"/>
        <end position="92"/>
    </location>
</feature>
<dbReference type="Proteomes" id="UP000032633">
    <property type="component" value="Chromosome"/>
</dbReference>
<dbReference type="AlphaFoldDB" id="A0A0D5NQY3"/>
<evidence type="ECO:0000313" key="9">
    <source>
        <dbReference type="Proteomes" id="UP000032633"/>
    </source>
</evidence>
<dbReference type="GO" id="GO:0032993">
    <property type="term" value="C:protein-DNA complex"/>
    <property type="evidence" value="ECO:0007669"/>
    <property type="project" value="TreeGrafter"/>
</dbReference>
<dbReference type="PATRIC" id="fig|1126833.4.peg.5623"/>
<proteinExistence type="predicted"/>
<dbReference type="InterPro" id="IPR039420">
    <property type="entry name" value="WalR-like"/>
</dbReference>
<keyword evidence="4 6" id="KW-0238">DNA-binding</keyword>
<dbReference type="InterPro" id="IPR016032">
    <property type="entry name" value="Sig_transdc_resp-reg_C-effctor"/>
</dbReference>
<dbReference type="Gene3D" id="1.10.10.10">
    <property type="entry name" value="Winged helix-like DNA-binding domain superfamily/Winged helix DNA-binding domain"/>
    <property type="match status" value="1"/>
</dbReference>
<protein>
    <submittedName>
        <fullName evidence="8">Chemotaxis protein CheY</fullName>
    </submittedName>
</protein>
<dbReference type="Pfam" id="PF00486">
    <property type="entry name" value="Trans_reg_C"/>
    <property type="match status" value="1"/>
</dbReference>
<gene>
    <name evidence="8" type="ORF">VN24_25580</name>
</gene>
<dbReference type="GO" id="GO:0006355">
    <property type="term" value="P:regulation of DNA-templated transcription"/>
    <property type="evidence" value="ECO:0007669"/>
    <property type="project" value="InterPro"/>
</dbReference>
<evidence type="ECO:0000256" key="5">
    <source>
        <dbReference type="ARBA" id="ARBA00023163"/>
    </source>
</evidence>
<dbReference type="SUPFAM" id="SSF46894">
    <property type="entry name" value="C-terminal effector domain of the bipartite response regulators"/>
    <property type="match status" value="1"/>
</dbReference>
<dbReference type="STRING" id="1126833.VN24_25580"/>
<sequence>MARIYFEPDRFAVMCGPERMMLLKKEFELLKFLYENESRAFTREQLLDRVWPLEYPVERTVDDHIYRLRKKLKRWPSLDINTVRGYGYSLTIKERQAPLNPSLHDAELNENMRLMLKKYHLFGQGKSMLALASQQDELGFKLDPFYRIYIRFLQGDIAWFLDTDEFPIAQRLYGMLLLFRVTARESGRCLELYEQALESGLLSAEQHREMLILNVLDLYAECGRTDIAIERLELTRRTIEADRLHGFTMPAAIAEMYVHLLAGNGESADRLADTIEGMLGEAPYLREIGQYRVVKGLRLLGMGQRAEAAEMLGDGLDMLGMAGNAPLQLWSVQQILNFLTYYANEETLLRKYTLVYADLDREYGLEKHRDRLEAMIVQCLQGGEQGRALQV</sequence>
<evidence type="ECO:0000256" key="2">
    <source>
        <dbReference type="ARBA" id="ARBA00023012"/>
    </source>
</evidence>
<dbReference type="InterPro" id="IPR036388">
    <property type="entry name" value="WH-like_DNA-bd_sf"/>
</dbReference>
<dbReference type="PANTHER" id="PTHR48111">
    <property type="entry name" value="REGULATOR OF RPOS"/>
    <property type="match status" value="1"/>
</dbReference>
<keyword evidence="5" id="KW-0804">Transcription</keyword>
<organism evidence="8 9">
    <name type="scientific">Paenibacillus beijingensis</name>
    <dbReference type="NCBI Taxonomy" id="1126833"/>
    <lineage>
        <taxon>Bacteria</taxon>
        <taxon>Bacillati</taxon>
        <taxon>Bacillota</taxon>
        <taxon>Bacilli</taxon>
        <taxon>Bacillales</taxon>
        <taxon>Paenibacillaceae</taxon>
        <taxon>Paenibacillus</taxon>
    </lineage>
</organism>
<evidence type="ECO:0000256" key="1">
    <source>
        <dbReference type="ARBA" id="ARBA00022553"/>
    </source>
</evidence>
<evidence type="ECO:0000259" key="7">
    <source>
        <dbReference type="PROSITE" id="PS51755"/>
    </source>
</evidence>
<dbReference type="EMBL" id="CP011058">
    <property type="protein sequence ID" value="AJY77313.1"/>
    <property type="molecule type" value="Genomic_DNA"/>
</dbReference>
<keyword evidence="9" id="KW-1185">Reference proteome</keyword>
<dbReference type="OrthoDB" id="54343at2"/>
<evidence type="ECO:0000256" key="6">
    <source>
        <dbReference type="PROSITE-ProRule" id="PRU01091"/>
    </source>
</evidence>
<dbReference type="RefSeq" id="WP_045672738.1">
    <property type="nucleotide sequence ID" value="NZ_CP011058.1"/>
</dbReference>
<name>A0A0D5NQY3_9BACL</name>
<dbReference type="InterPro" id="IPR001867">
    <property type="entry name" value="OmpR/PhoB-type_DNA-bd"/>
</dbReference>
<dbReference type="CDD" id="cd00383">
    <property type="entry name" value="trans_reg_C"/>
    <property type="match status" value="1"/>
</dbReference>
<dbReference type="GO" id="GO:0005829">
    <property type="term" value="C:cytosol"/>
    <property type="evidence" value="ECO:0007669"/>
    <property type="project" value="TreeGrafter"/>
</dbReference>
<keyword evidence="1" id="KW-0597">Phosphoprotein</keyword>
<evidence type="ECO:0000313" key="8">
    <source>
        <dbReference type="EMBL" id="AJY77313.1"/>
    </source>
</evidence>
<evidence type="ECO:0000256" key="3">
    <source>
        <dbReference type="ARBA" id="ARBA00023015"/>
    </source>
</evidence>
<dbReference type="PANTHER" id="PTHR48111:SF40">
    <property type="entry name" value="PHOSPHATE REGULON TRANSCRIPTIONAL REGULATORY PROTEIN PHOB"/>
    <property type="match status" value="1"/>
</dbReference>
<keyword evidence="2" id="KW-0902">Two-component regulatory system</keyword>
<dbReference type="GO" id="GO:0000976">
    <property type="term" value="F:transcription cis-regulatory region binding"/>
    <property type="evidence" value="ECO:0007669"/>
    <property type="project" value="TreeGrafter"/>
</dbReference>
<dbReference type="HOGENOM" id="CLU_062177_0_0_9"/>
<accession>A0A0D5NQY3</accession>
<dbReference type="KEGG" id="pbj:VN24_25580"/>